<keyword evidence="5" id="KW-1185">Reference proteome</keyword>
<evidence type="ECO:0000313" key="5">
    <source>
        <dbReference type="Proteomes" id="UP001408356"/>
    </source>
</evidence>
<dbReference type="PANTHER" id="PTHR10366:SF564">
    <property type="entry name" value="STEROL-4-ALPHA-CARBOXYLATE 3-DEHYDROGENASE, DECARBOXYLATING"/>
    <property type="match status" value="1"/>
</dbReference>
<reference evidence="4 5" key="1">
    <citation type="journal article" date="2024" name="J. Plant Pathol.">
        <title>Sequence and assembly of the genome of Seiridium unicorne, isolate CBS 538.82, causal agent of cypress canker disease.</title>
        <authorList>
            <person name="Scali E."/>
            <person name="Rocca G.D."/>
            <person name="Danti R."/>
            <person name="Garbelotto M."/>
            <person name="Barberini S."/>
            <person name="Baroncelli R."/>
            <person name="Emiliani G."/>
        </authorList>
    </citation>
    <scope>NUCLEOTIDE SEQUENCE [LARGE SCALE GENOMIC DNA]</scope>
    <source>
        <strain evidence="4 5">BM-138-508</strain>
    </source>
</reference>
<accession>A0ABR2UM58</accession>
<keyword evidence="1" id="KW-0560">Oxidoreductase</keyword>
<dbReference type="SUPFAM" id="SSF51735">
    <property type="entry name" value="NAD(P)-binding Rossmann-fold domains"/>
    <property type="match status" value="1"/>
</dbReference>
<evidence type="ECO:0000313" key="4">
    <source>
        <dbReference type="EMBL" id="KAK9415651.1"/>
    </source>
</evidence>
<gene>
    <name evidence="4" type="ORF">SUNI508_10310</name>
</gene>
<evidence type="ECO:0000256" key="1">
    <source>
        <dbReference type="ARBA" id="ARBA00023002"/>
    </source>
</evidence>
<dbReference type="InterPro" id="IPR050425">
    <property type="entry name" value="NAD(P)_dehydrat-like"/>
</dbReference>
<dbReference type="PANTHER" id="PTHR10366">
    <property type="entry name" value="NAD DEPENDENT EPIMERASE/DEHYDRATASE"/>
    <property type="match status" value="1"/>
</dbReference>
<proteinExistence type="inferred from homology"/>
<evidence type="ECO:0000259" key="3">
    <source>
        <dbReference type="Pfam" id="PF01370"/>
    </source>
</evidence>
<evidence type="ECO:0000256" key="2">
    <source>
        <dbReference type="ARBA" id="ARBA00023445"/>
    </source>
</evidence>
<sequence length="355" mass="39344">MPFLQLTSLSRMVTDTTPKGKVLLTGGSGFIASHILDYLLDDGFQVVVTARSKAKGHQAIEGVKPEHENSVHYALVEDISKPGAFDAVLQSTPFDYVIHTASPYHMNVVDPVKDFLDPAIKGTTGILQSIKTYAPTVKRVVITSSSAAMLNPGNHAAVYDETFWAPVAWEDAMDPVNTYRCSKVFSEKAAWAFIENEKPNFDLAVINSTYNFGPIQRRLPSLDAMNTSNHRIRDMVLGRMKNKLEPTAPVFTWVDVRDVALSHIKAMTIPQAGGNRFYVVGGHFSNKKIADIIRNHFPQLQHQLPPTNTVDDFPDNVYRFNNAKSKDILGLQYTALENSVVDTVNSVLELMPAKV</sequence>
<organism evidence="4 5">
    <name type="scientific">Seiridium unicorne</name>
    <dbReference type="NCBI Taxonomy" id="138068"/>
    <lineage>
        <taxon>Eukaryota</taxon>
        <taxon>Fungi</taxon>
        <taxon>Dikarya</taxon>
        <taxon>Ascomycota</taxon>
        <taxon>Pezizomycotina</taxon>
        <taxon>Sordariomycetes</taxon>
        <taxon>Xylariomycetidae</taxon>
        <taxon>Amphisphaeriales</taxon>
        <taxon>Sporocadaceae</taxon>
        <taxon>Seiridium</taxon>
    </lineage>
</organism>
<dbReference type="Pfam" id="PF01370">
    <property type="entry name" value="Epimerase"/>
    <property type="match status" value="1"/>
</dbReference>
<comment type="similarity">
    <text evidence="2">Belongs to the NAD(P)-dependent epimerase/dehydratase family. Dihydroflavonol-4-reductase subfamily.</text>
</comment>
<dbReference type="InterPro" id="IPR036291">
    <property type="entry name" value="NAD(P)-bd_dom_sf"/>
</dbReference>
<comment type="caution">
    <text evidence="4">The sequence shown here is derived from an EMBL/GenBank/DDBJ whole genome shotgun (WGS) entry which is preliminary data.</text>
</comment>
<feature type="domain" description="NAD-dependent epimerase/dehydratase" evidence="3">
    <location>
        <begin position="22"/>
        <end position="281"/>
    </location>
</feature>
<dbReference type="Gene3D" id="3.40.50.720">
    <property type="entry name" value="NAD(P)-binding Rossmann-like Domain"/>
    <property type="match status" value="1"/>
</dbReference>
<dbReference type="InterPro" id="IPR001509">
    <property type="entry name" value="Epimerase_deHydtase"/>
</dbReference>
<name>A0ABR2UM58_9PEZI</name>
<protein>
    <recommendedName>
        <fullName evidence="3">NAD-dependent epimerase/dehydratase domain-containing protein</fullName>
    </recommendedName>
</protein>
<dbReference type="EMBL" id="JARVKF010000414">
    <property type="protein sequence ID" value="KAK9415651.1"/>
    <property type="molecule type" value="Genomic_DNA"/>
</dbReference>
<dbReference type="Proteomes" id="UP001408356">
    <property type="component" value="Unassembled WGS sequence"/>
</dbReference>
<dbReference type="CDD" id="cd05227">
    <property type="entry name" value="AR_SDR_e"/>
    <property type="match status" value="1"/>
</dbReference>